<protein>
    <submittedName>
        <fullName evidence="3">RNA-binding protein</fullName>
    </submittedName>
</protein>
<dbReference type="Pfam" id="PF17774">
    <property type="entry name" value="YlmH_RBD"/>
    <property type="match status" value="1"/>
</dbReference>
<dbReference type="PROSITE" id="PS50889">
    <property type="entry name" value="S4"/>
    <property type="match status" value="1"/>
</dbReference>
<dbReference type="Gene3D" id="3.30.70.330">
    <property type="match status" value="1"/>
</dbReference>
<keyword evidence="4" id="KW-1185">Reference proteome</keyword>
<evidence type="ECO:0000313" key="3">
    <source>
        <dbReference type="EMBL" id="MFC5631148.1"/>
    </source>
</evidence>
<evidence type="ECO:0000259" key="2">
    <source>
        <dbReference type="SMART" id="SM00363"/>
    </source>
</evidence>
<dbReference type="RefSeq" id="WP_156805352.1">
    <property type="nucleotide sequence ID" value="NZ_JBHSOJ010000016.1"/>
</dbReference>
<dbReference type="SMART" id="SM00363">
    <property type="entry name" value="S4"/>
    <property type="match status" value="1"/>
</dbReference>
<dbReference type="SUPFAM" id="SSF55174">
    <property type="entry name" value="Alpha-L RNA-binding motif"/>
    <property type="match status" value="1"/>
</dbReference>
<name>A0ABW0UDU3_9STRE</name>
<comment type="caution">
    <text evidence="3">The sequence shown here is derived from an EMBL/GenBank/DDBJ whole genome shotgun (WGS) entry which is preliminary data.</text>
</comment>
<evidence type="ECO:0000256" key="1">
    <source>
        <dbReference type="PROSITE-ProRule" id="PRU00182"/>
    </source>
</evidence>
<dbReference type="Gene3D" id="3.30.1370.160">
    <property type="match status" value="1"/>
</dbReference>
<dbReference type="PANTHER" id="PTHR13633">
    <property type="entry name" value="MITOCHONDRIAL TRANSCRIPTION RESCUE FACTOR 1"/>
    <property type="match status" value="1"/>
</dbReference>
<sequence length="263" mass="30071">MVKGDRVVYQHFRPDEQTFIEKCLDLIEQVEATYTFQVTEFLNPRQVAILLSLVNQTGLSCYASSDYYDTEYARVLISPDYYVLNLEDFEISLLEFSYNTKFNHLTHRQILGTLINQLGIKRSIFGDILIAEGKVQILVETNMASYFSQNIGKIGKISVSLKEKNLNFLLPRMVHKQEKDILVTSWRADVIISEILNLSRSNAVKLIEKDNVKLNYASLGKVSQDLEVGDLLSIRGYGRYEIARENGLSKSGKIKLTIEKITE</sequence>
<dbReference type="PANTHER" id="PTHR13633:SF3">
    <property type="entry name" value="MITOCHONDRIAL TRANSCRIPTION RESCUE FACTOR 1"/>
    <property type="match status" value="1"/>
</dbReference>
<dbReference type="InterPro" id="IPR012677">
    <property type="entry name" value="Nucleotide-bd_a/b_plait_sf"/>
</dbReference>
<proteinExistence type="predicted"/>
<feature type="domain" description="RNA-binding S4" evidence="2">
    <location>
        <begin position="186"/>
        <end position="248"/>
    </location>
</feature>
<dbReference type="Pfam" id="PF21278">
    <property type="entry name" value="YlmH_1st"/>
    <property type="match status" value="1"/>
</dbReference>
<dbReference type="InterPro" id="IPR040591">
    <property type="entry name" value="RqcP2_RBD"/>
</dbReference>
<gene>
    <name evidence="3" type="ORF">ACFPQ3_06060</name>
</gene>
<reference evidence="4" key="1">
    <citation type="journal article" date="2019" name="Int. J. Syst. Evol. Microbiol.">
        <title>The Global Catalogue of Microorganisms (GCM) 10K type strain sequencing project: providing services to taxonomists for standard genome sequencing and annotation.</title>
        <authorList>
            <consortium name="The Broad Institute Genomics Platform"/>
            <consortium name="The Broad Institute Genome Sequencing Center for Infectious Disease"/>
            <person name="Wu L."/>
            <person name="Ma J."/>
        </authorList>
    </citation>
    <scope>NUCLEOTIDE SEQUENCE [LARGE SCALE GENOMIC DNA]</scope>
    <source>
        <strain evidence="4">DT43</strain>
    </source>
</reference>
<accession>A0ABW0UDU3</accession>
<dbReference type="Proteomes" id="UP001596110">
    <property type="component" value="Unassembled WGS sequence"/>
</dbReference>
<keyword evidence="1" id="KW-0694">RNA-binding</keyword>
<dbReference type="InterPro" id="IPR048443">
    <property type="entry name" value="RqcP2_N"/>
</dbReference>
<dbReference type="EMBL" id="JBHSOJ010000016">
    <property type="protein sequence ID" value="MFC5631148.1"/>
    <property type="molecule type" value="Genomic_DNA"/>
</dbReference>
<organism evidence="3 4">
    <name type="scientific">Streptococcus caledonicus</name>
    <dbReference type="NCBI Taxonomy" id="2614158"/>
    <lineage>
        <taxon>Bacteria</taxon>
        <taxon>Bacillati</taxon>
        <taxon>Bacillota</taxon>
        <taxon>Bacilli</taxon>
        <taxon>Lactobacillales</taxon>
        <taxon>Streptococcaceae</taxon>
        <taxon>Streptococcus</taxon>
    </lineage>
</organism>
<dbReference type="InterPro" id="IPR002942">
    <property type="entry name" value="S4_RNA-bd"/>
</dbReference>
<dbReference type="CDD" id="cd00165">
    <property type="entry name" value="S4"/>
    <property type="match status" value="1"/>
</dbReference>
<evidence type="ECO:0000313" key="4">
    <source>
        <dbReference type="Proteomes" id="UP001596110"/>
    </source>
</evidence>